<reference evidence="1 2" key="2">
    <citation type="journal article" date="2022" name="Mol. Ecol. Resour.">
        <title>The genomes of chicory, endive, great burdock and yacon provide insights into Asteraceae paleo-polyploidization history and plant inulin production.</title>
        <authorList>
            <person name="Fan W."/>
            <person name="Wang S."/>
            <person name="Wang H."/>
            <person name="Wang A."/>
            <person name="Jiang F."/>
            <person name="Liu H."/>
            <person name="Zhao H."/>
            <person name="Xu D."/>
            <person name="Zhang Y."/>
        </authorList>
    </citation>
    <scope>NUCLEOTIDE SEQUENCE [LARGE SCALE GENOMIC DNA]</scope>
    <source>
        <strain evidence="2">cv. Yunnan</strain>
        <tissue evidence="1">Leaves</tissue>
    </source>
</reference>
<sequence length="270" mass="30482">MTSSSTNEYSGGNKPPILVSTRDFDDWTKKMDNKAYETIAMALPMDIFNTFVEYTTAKDLWVALCTRFEGSAKVRESKRDLIKKKYEMLSSVRGESMSDLINRFSSIVPRLKVMGVEYPTVELNKKLLDALPGEWNLYRIMIKKTEKLSNLSQQELYSIFESYEIEIMKGVVTPTNQSGNTALIAGSTSSNSTMSYFQTEVPPSASWIQPANSSTSLKPITVIPDEYLPIMTAFMSCYNALICENLTPVSFQPDDLEQINPDDLEKMDID</sequence>
<proteinExistence type="predicted"/>
<name>A0ACB9J9A1_9ASTR</name>
<protein>
    <submittedName>
        <fullName evidence="1">Uncharacterized protein</fullName>
    </submittedName>
</protein>
<comment type="caution">
    <text evidence="1">The sequence shown here is derived from an EMBL/GenBank/DDBJ whole genome shotgun (WGS) entry which is preliminary data.</text>
</comment>
<evidence type="ECO:0000313" key="1">
    <source>
        <dbReference type="EMBL" id="KAI3816125.1"/>
    </source>
</evidence>
<keyword evidence="2" id="KW-1185">Reference proteome</keyword>
<organism evidence="1 2">
    <name type="scientific">Smallanthus sonchifolius</name>
    <dbReference type="NCBI Taxonomy" id="185202"/>
    <lineage>
        <taxon>Eukaryota</taxon>
        <taxon>Viridiplantae</taxon>
        <taxon>Streptophyta</taxon>
        <taxon>Embryophyta</taxon>
        <taxon>Tracheophyta</taxon>
        <taxon>Spermatophyta</taxon>
        <taxon>Magnoliopsida</taxon>
        <taxon>eudicotyledons</taxon>
        <taxon>Gunneridae</taxon>
        <taxon>Pentapetalae</taxon>
        <taxon>asterids</taxon>
        <taxon>campanulids</taxon>
        <taxon>Asterales</taxon>
        <taxon>Asteraceae</taxon>
        <taxon>Asteroideae</taxon>
        <taxon>Heliantheae alliance</taxon>
        <taxon>Millerieae</taxon>
        <taxon>Smallanthus</taxon>
    </lineage>
</organism>
<gene>
    <name evidence="1" type="ORF">L1987_15815</name>
</gene>
<reference evidence="2" key="1">
    <citation type="journal article" date="2022" name="Mol. Ecol. Resour.">
        <title>The genomes of chicory, endive, great burdock and yacon provide insights into Asteraceae palaeo-polyploidization history and plant inulin production.</title>
        <authorList>
            <person name="Fan W."/>
            <person name="Wang S."/>
            <person name="Wang H."/>
            <person name="Wang A."/>
            <person name="Jiang F."/>
            <person name="Liu H."/>
            <person name="Zhao H."/>
            <person name="Xu D."/>
            <person name="Zhang Y."/>
        </authorList>
    </citation>
    <scope>NUCLEOTIDE SEQUENCE [LARGE SCALE GENOMIC DNA]</scope>
    <source>
        <strain evidence="2">cv. Yunnan</strain>
    </source>
</reference>
<accession>A0ACB9J9A1</accession>
<dbReference type="Proteomes" id="UP001056120">
    <property type="component" value="Linkage Group LG05"/>
</dbReference>
<dbReference type="EMBL" id="CM042022">
    <property type="protein sequence ID" value="KAI3816125.1"/>
    <property type="molecule type" value="Genomic_DNA"/>
</dbReference>
<evidence type="ECO:0000313" key="2">
    <source>
        <dbReference type="Proteomes" id="UP001056120"/>
    </source>
</evidence>